<gene>
    <name evidence="5" type="ORF">ACFFLI_04950</name>
</gene>
<dbReference type="CDD" id="cd01392">
    <property type="entry name" value="HTH_LacI"/>
    <property type="match status" value="1"/>
</dbReference>
<dbReference type="RefSeq" id="WP_170177395.1">
    <property type="nucleotide sequence ID" value="NZ_BJEA01000009.1"/>
</dbReference>
<evidence type="ECO:0000256" key="2">
    <source>
        <dbReference type="ARBA" id="ARBA00023125"/>
    </source>
</evidence>
<dbReference type="PANTHER" id="PTHR30146:SF149">
    <property type="entry name" value="HTH-TYPE TRANSCRIPTIONAL REGULATOR EBGR"/>
    <property type="match status" value="1"/>
</dbReference>
<dbReference type="SMART" id="SM00354">
    <property type="entry name" value="HTH_LACI"/>
    <property type="match status" value="1"/>
</dbReference>
<evidence type="ECO:0000259" key="4">
    <source>
        <dbReference type="PROSITE" id="PS50932"/>
    </source>
</evidence>
<dbReference type="InterPro" id="IPR028082">
    <property type="entry name" value="Peripla_BP_I"/>
</dbReference>
<dbReference type="SUPFAM" id="SSF53822">
    <property type="entry name" value="Periplasmic binding protein-like I"/>
    <property type="match status" value="1"/>
</dbReference>
<dbReference type="EMBL" id="JBHLZY010000010">
    <property type="protein sequence ID" value="MFB9769226.1"/>
    <property type="molecule type" value="Genomic_DNA"/>
</dbReference>
<organism evidence="5 6">
    <name type="scientific">Lactiplantibacillus modestisalitolerans</name>
    <dbReference type="NCBI Taxonomy" id="1457219"/>
    <lineage>
        <taxon>Bacteria</taxon>
        <taxon>Bacillati</taxon>
        <taxon>Bacillota</taxon>
        <taxon>Bacilli</taxon>
        <taxon>Lactobacillales</taxon>
        <taxon>Lactobacillaceae</taxon>
        <taxon>Lactiplantibacillus</taxon>
    </lineage>
</organism>
<keyword evidence="6" id="KW-1185">Reference proteome</keyword>
<dbReference type="PANTHER" id="PTHR30146">
    <property type="entry name" value="LACI-RELATED TRANSCRIPTIONAL REPRESSOR"/>
    <property type="match status" value="1"/>
</dbReference>
<dbReference type="Pfam" id="PF00356">
    <property type="entry name" value="LacI"/>
    <property type="match status" value="1"/>
</dbReference>
<dbReference type="Gene3D" id="1.10.260.40">
    <property type="entry name" value="lambda repressor-like DNA-binding domains"/>
    <property type="match status" value="1"/>
</dbReference>
<evidence type="ECO:0000313" key="6">
    <source>
        <dbReference type="Proteomes" id="UP001589691"/>
    </source>
</evidence>
<dbReference type="Proteomes" id="UP001589691">
    <property type="component" value="Unassembled WGS sequence"/>
</dbReference>
<reference evidence="5 6" key="1">
    <citation type="submission" date="2024-09" db="EMBL/GenBank/DDBJ databases">
        <authorList>
            <person name="Sun Q."/>
            <person name="Mori K."/>
        </authorList>
    </citation>
    <scope>NUCLEOTIDE SEQUENCE [LARGE SCALE GENOMIC DNA]</scope>
    <source>
        <strain evidence="5 6">TBRC 4576</strain>
    </source>
</reference>
<dbReference type="PROSITE" id="PS50932">
    <property type="entry name" value="HTH_LACI_2"/>
    <property type="match status" value="1"/>
</dbReference>
<protein>
    <submittedName>
        <fullName evidence="5">LacI family DNA-binding transcriptional regulator</fullName>
    </submittedName>
</protein>
<dbReference type="InterPro" id="IPR000843">
    <property type="entry name" value="HTH_LacI"/>
</dbReference>
<accession>A0ABV5WUI8</accession>
<comment type="caution">
    <text evidence="5">The sequence shown here is derived from an EMBL/GenBank/DDBJ whole genome shotgun (WGS) entry which is preliminary data.</text>
</comment>
<dbReference type="GO" id="GO:0003677">
    <property type="term" value="F:DNA binding"/>
    <property type="evidence" value="ECO:0007669"/>
    <property type="project" value="UniProtKB-KW"/>
</dbReference>
<name>A0ABV5WUI8_9LACO</name>
<proteinExistence type="predicted"/>
<evidence type="ECO:0000256" key="3">
    <source>
        <dbReference type="ARBA" id="ARBA00023163"/>
    </source>
</evidence>
<dbReference type="CDD" id="cd01544">
    <property type="entry name" value="PBP1_GalR"/>
    <property type="match status" value="1"/>
</dbReference>
<dbReference type="InterPro" id="IPR010982">
    <property type="entry name" value="Lambda_DNA-bd_dom_sf"/>
</dbReference>
<keyword evidence="1" id="KW-0805">Transcription regulation</keyword>
<feature type="domain" description="HTH lacI-type" evidence="4">
    <location>
        <begin position="2"/>
        <end position="48"/>
    </location>
</feature>
<dbReference type="InterPro" id="IPR046335">
    <property type="entry name" value="LacI/GalR-like_sensor"/>
</dbReference>
<sequence length="324" mass="36512">MTTLNDIAKVAHVSVATVSRVLSYDKSMSVSNETRSKIFELAETLNYTKYKTKNERVNGTIGLVTWYSREEELSDLYYLSIRLGIENYLQQNGFLIQYISPQKIDVKSKHLTGVIAIGKFSHQEMQHLSDMYQQIVFIGCNSLKVHRSCVMTDVECDFQALLQDALSKFDASRIFLLTGKESTNDQTEIIQDERVLLFEKYLKGTTNVYQQHFTANSGYQLMTDILDAHDALPQVIFAGNDAMAIGIIKKLLEANIKVPEQVKVIGFDNISIAQYAAVPLTTIDVKTTQMGEMGAKLLLENLKATQPLIQRITVGTELVSRQSY</sequence>
<dbReference type="SUPFAM" id="SSF47413">
    <property type="entry name" value="lambda repressor-like DNA-binding domains"/>
    <property type="match status" value="1"/>
</dbReference>
<dbReference type="Pfam" id="PF13377">
    <property type="entry name" value="Peripla_BP_3"/>
    <property type="match status" value="1"/>
</dbReference>
<dbReference type="Gene3D" id="3.40.50.2300">
    <property type="match status" value="2"/>
</dbReference>
<evidence type="ECO:0000313" key="5">
    <source>
        <dbReference type="EMBL" id="MFB9769226.1"/>
    </source>
</evidence>
<keyword evidence="2 5" id="KW-0238">DNA-binding</keyword>
<dbReference type="PROSITE" id="PS00356">
    <property type="entry name" value="HTH_LACI_1"/>
    <property type="match status" value="1"/>
</dbReference>
<evidence type="ECO:0000256" key="1">
    <source>
        <dbReference type="ARBA" id="ARBA00023015"/>
    </source>
</evidence>
<keyword evidence="3" id="KW-0804">Transcription</keyword>